<dbReference type="InterPro" id="IPR012337">
    <property type="entry name" value="RNaseH-like_sf"/>
</dbReference>
<feature type="compositionally biased region" description="Polar residues" evidence="2">
    <location>
        <begin position="1322"/>
        <end position="1342"/>
    </location>
</feature>
<feature type="compositionally biased region" description="Low complexity" evidence="2">
    <location>
        <begin position="1656"/>
        <end position="1670"/>
    </location>
</feature>
<dbReference type="InterPro" id="IPR025724">
    <property type="entry name" value="GAG-pre-integrase_dom"/>
</dbReference>
<evidence type="ECO:0000313" key="4">
    <source>
        <dbReference type="EMBL" id="GEU62499.1"/>
    </source>
</evidence>
<dbReference type="InterPro" id="IPR021109">
    <property type="entry name" value="Peptidase_aspartic_dom_sf"/>
</dbReference>
<feature type="compositionally biased region" description="Polar residues" evidence="2">
    <location>
        <begin position="1642"/>
        <end position="1652"/>
    </location>
</feature>
<protein>
    <submittedName>
        <fullName evidence="4">Retrovirus-related Pol polyprotein from transposon TNT 1-94</fullName>
    </submittedName>
</protein>
<dbReference type="EMBL" id="BKCJ010004685">
    <property type="protein sequence ID" value="GEU62499.1"/>
    <property type="molecule type" value="Genomic_DNA"/>
</dbReference>
<sequence>MLPVAPPSLDYVPSLEEPHTPPAPQDEDEHEPMFIQPHDPDFTPEPIYPKYIPLEDEYVFPAEEQPLPPIDSPTAESPEYVTESNPEEDLEEYEDDETDDGPTDYPMDEGDEGDDGYDDDGDSPGDDVDDDDKDEDKEEEEEGDEEHLAPTNSTITIPTVKLVSPPEGTKPAAISLLPEAEIERLLAMPTPPPSQLATLSPPSAGERLARLASTQALIEAVTAILPSPPLPPPLHMPPFVDHRDDIPETEMPPHNRLCLSTPGYRYEVGKSSTARLTGGRGIDYGFVSTLDTEARRQGIGEVGDTWVDPIETVPEIEPMTVGERVDLLMEDMIAHQETIQIVKEGAYAAREAWAHSIGLSQAVHSELQTHQEQMQQAEIAELQETDCRCQTQMEVLKKKMMDKYCPWGEIKKLEIELWNLKVKENNVLTYTERFQELSLIYTKFVADETKKNEKYVSGLPDNIYESVKASKPRTLDETIELANDLMDQKLRTYAERQTNNKRKADDSFRNHHGHQQQTPKRQNVTRVYNMGTGKKNPYSGNLPKANPKRNGCFECGAPRHFKRDCSKLKNKDWGKVNAPGWVYAVRNAEKRRNASRDLDFNVVTGTFLLNNRYTSILFDTGFDRSFISTAFSSLIDIVSTPLGNSYDVELADGKIVRVDTIMRGCTLNFLSHSLNIDLMPLELGSFDIIIGMDWLRRCHTVIVCDEKLVRVPYGNETLIFHGNESNNGRESRLTVISCLKAQEHMSKGCQIFLAQISAKKEEDRMQLNSKFVNNMLLEWGRFITAVKLKRGLRDSKIRYKMLLMQAQENGVALDKEQLMFFACGQDNVVDKDVDEQPAPTAQTMFMVNLSSADPVYDEAGPSYDSNILSEVHDHDHYQDVVCEHHEVHEMHDDVQPNHVVDSHTDYTGDSNMIPYDQYVKDNVVPVVPKEVTSLKKDFKQKENKYLEEFLDMKTLKEKVEDKLFKQDQSLQIVHMLCKPKPYYDEKREVSIGYKIPLCLTRAKHVQPTLYNGHEIIKTGYVSAIVHNSEDTLEIAEITRKKMNEKMKTPLCTHNRINIRPSDYSKENLLATFTPQTQLTPNRYFEFEKTCKKRITPTGLAERERGFEQTNACYLIEVIPFFKTLKEQFEGIHNALTTEIKEMKKIDELEAEVDQNVVNRKVEKSKVKPHYKELYDSIKIKHAKHIDNTISLLTENENLRVHINAKLKCVTIDSLTPKVLAPGMYAIDVEPIPPHLRNYREVHLDYLKHLKESVATLRERVEEAKVERPLDRSVVSAFLYTKHSHELLEYVIDTCPKDFNKRDKKQATTPLNRKKQVTFADQCKTSNTNTQKHVEQQITQKTNVPVLPSTGVDSCTDASGSKPRSNTKKRISPAKSVNKKTVEDHSRTNKSNLQKLNRVNSSISSKRDRSRLKNFVKKLIEIVRIRNDHFGAIMSQLCDFDLEVAFRSHSCYVRETNGVELIKGSRGSNFYTILFEDMMKSSPIYLLSKAFKTKSWLWHCHLNPLNFGTINDLAKKDLVRGLPRLKFEKYYLYSVCQLEKSKKRTHSPKTKNTNLEVLNTLDMDLCGPIRVQTINGKKYILVIVDDYTRFTWVKFLRSKYENLRDDSEDLGKLQPTANIGIFIGYALSRSVCPAPAVPVPVNSPGTPSSTSIDQDAPSPSHSPSSSALQSPCLHQGVAAESTLMDENPFAPIDNDPFINIFAQEPTSKASSFRDASSAESTYFTQTLQDLRKWSKEHPIDNVIGNPSQPWVYKVKLDEYDDVLKNKARLVAKGYRQDEGIDFEESFAPVARIKAIRIFIANAASKNITIYQMDVKTAFLNDELKEEVYVNQPEGFVDLDHPTHVYHLKKALYGLNQAPRAWYDTLSWFLLDNKFSKGVVDLTLFTRQAGEHILLVQIYVDDIIFASIDPKAMESCDSVDTPMVDRLKLDENPLDYSFAFNKIPLYCGNRNAIALCCNNVQYSRSKHIDIRHHFIQEQVEKGVVELFFITMDYQLVDIFIKALPRERFEFLLLRLGMKSMSSKTLKRLQEGEEE</sequence>
<dbReference type="Pfam" id="PF08284">
    <property type="entry name" value="RVP_2"/>
    <property type="match status" value="1"/>
</dbReference>
<keyword evidence="1" id="KW-0862">Zinc</keyword>
<dbReference type="SUPFAM" id="SSF56672">
    <property type="entry name" value="DNA/RNA polymerases"/>
    <property type="match status" value="1"/>
</dbReference>
<comment type="caution">
    <text evidence="4">The sequence shown here is derived from an EMBL/GenBank/DDBJ whole genome shotgun (WGS) entry which is preliminary data.</text>
</comment>
<dbReference type="InterPro" id="IPR032567">
    <property type="entry name" value="RTL1-rel"/>
</dbReference>
<dbReference type="GO" id="GO:0003676">
    <property type="term" value="F:nucleic acid binding"/>
    <property type="evidence" value="ECO:0007669"/>
    <property type="project" value="InterPro"/>
</dbReference>
<reference evidence="4" key="1">
    <citation type="journal article" date="2019" name="Sci. Rep.">
        <title>Draft genome of Tanacetum cinerariifolium, the natural source of mosquito coil.</title>
        <authorList>
            <person name="Yamashiro T."/>
            <person name="Shiraishi A."/>
            <person name="Satake H."/>
            <person name="Nakayama K."/>
        </authorList>
    </citation>
    <scope>NUCLEOTIDE SEQUENCE</scope>
</reference>
<evidence type="ECO:0000256" key="2">
    <source>
        <dbReference type="SAM" id="MobiDB-lite"/>
    </source>
</evidence>
<feature type="region of interest" description="Disordered" evidence="2">
    <location>
        <begin position="499"/>
        <end position="524"/>
    </location>
</feature>
<accession>A0A6L2LN20</accession>
<dbReference type="SUPFAM" id="SSF50630">
    <property type="entry name" value="Acid proteases"/>
    <property type="match status" value="1"/>
</dbReference>
<feature type="region of interest" description="Disordered" evidence="2">
    <location>
        <begin position="1322"/>
        <end position="1390"/>
    </location>
</feature>
<dbReference type="InterPro" id="IPR013103">
    <property type="entry name" value="RVT_2"/>
</dbReference>
<dbReference type="PROSITE" id="PS50158">
    <property type="entry name" value="ZF_CCHC"/>
    <property type="match status" value="1"/>
</dbReference>
<dbReference type="Pfam" id="PF07727">
    <property type="entry name" value="RVT_2"/>
    <property type="match status" value="1"/>
</dbReference>
<dbReference type="Gene3D" id="3.30.420.10">
    <property type="entry name" value="Ribonuclease H-like superfamily/Ribonuclease H"/>
    <property type="match status" value="1"/>
</dbReference>
<dbReference type="CDD" id="cd09272">
    <property type="entry name" value="RNase_HI_RT_Ty1"/>
    <property type="match status" value="1"/>
</dbReference>
<feature type="compositionally biased region" description="Polar residues" evidence="2">
    <location>
        <begin position="515"/>
        <end position="524"/>
    </location>
</feature>
<dbReference type="SUPFAM" id="SSF53098">
    <property type="entry name" value="Ribonuclease H-like"/>
    <property type="match status" value="1"/>
</dbReference>
<dbReference type="InterPro" id="IPR001878">
    <property type="entry name" value="Znf_CCHC"/>
</dbReference>
<keyword evidence="1" id="KW-0479">Metal-binding</keyword>
<feature type="region of interest" description="Disordered" evidence="2">
    <location>
        <begin position="1641"/>
        <end position="1670"/>
    </location>
</feature>
<dbReference type="CDD" id="cd00303">
    <property type="entry name" value="retropepsin_like"/>
    <property type="match status" value="1"/>
</dbReference>
<dbReference type="InterPro" id="IPR036397">
    <property type="entry name" value="RNaseH_sf"/>
</dbReference>
<evidence type="ECO:0000259" key="3">
    <source>
        <dbReference type="PROSITE" id="PS50158"/>
    </source>
</evidence>
<name>A0A6L2LN20_TANCI</name>
<organism evidence="4">
    <name type="scientific">Tanacetum cinerariifolium</name>
    <name type="common">Dalmatian daisy</name>
    <name type="synonym">Chrysanthemum cinerariifolium</name>
    <dbReference type="NCBI Taxonomy" id="118510"/>
    <lineage>
        <taxon>Eukaryota</taxon>
        <taxon>Viridiplantae</taxon>
        <taxon>Streptophyta</taxon>
        <taxon>Embryophyta</taxon>
        <taxon>Tracheophyta</taxon>
        <taxon>Spermatophyta</taxon>
        <taxon>Magnoliopsida</taxon>
        <taxon>eudicotyledons</taxon>
        <taxon>Gunneridae</taxon>
        <taxon>Pentapetalae</taxon>
        <taxon>asterids</taxon>
        <taxon>campanulids</taxon>
        <taxon>Asterales</taxon>
        <taxon>Asteraceae</taxon>
        <taxon>Asteroideae</taxon>
        <taxon>Anthemideae</taxon>
        <taxon>Anthemidinae</taxon>
        <taxon>Tanacetum</taxon>
    </lineage>
</organism>
<gene>
    <name evidence="4" type="ORF">Tci_034477</name>
</gene>
<dbReference type="Pfam" id="PF13976">
    <property type="entry name" value="gag_pre-integrs"/>
    <property type="match status" value="1"/>
</dbReference>
<dbReference type="Gene3D" id="2.40.70.10">
    <property type="entry name" value="Acid Proteases"/>
    <property type="match status" value="1"/>
</dbReference>
<keyword evidence="1" id="KW-0863">Zinc-finger</keyword>
<dbReference type="PANTHER" id="PTHR15503">
    <property type="entry name" value="LDOC1 RELATED"/>
    <property type="match status" value="1"/>
</dbReference>
<proteinExistence type="predicted"/>
<feature type="domain" description="CCHC-type" evidence="3">
    <location>
        <begin position="552"/>
        <end position="567"/>
    </location>
</feature>
<dbReference type="PANTHER" id="PTHR15503:SF45">
    <property type="entry name" value="RNA-DIRECTED DNA POLYMERASE HOMOLOG"/>
    <property type="match status" value="1"/>
</dbReference>
<dbReference type="GO" id="GO:0008270">
    <property type="term" value="F:zinc ion binding"/>
    <property type="evidence" value="ECO:0007669"/>
    <property type="project" value="UniProtKB-KW"/>
</dbReference>
<dbReference type="InterPro" id="IPR043502">
    <property type="entry name" value="DNA/RNA_pol_sf"/>
</dbReference>
<feature type="region of interest" description="Disordered" evidence="2">
    <location>
        <begin position="1"/>
        <end position="168"/>
    </location>
</feature>
<feature type="compositionally biased region" description="Polar residues" evidence="2">
    <location>
        <begin position="1350"/>
        <end position="1363"/>
    </location>
</feature>
<feature type="compositionally biased region" description="Acidic residues" evidence="2">
    <location>
        <begin position="85"/>
        <end position="145"/>
    </location>
</feature>
<evidence type="ECO:0000256" key="1">
    <source>
        <dbReference type="PROSITE-ProRule" id="PRU00047"/>
    </source>
</evidence>